<feature type="compositionally biased region" description="Basic and acidic residues" evidence="1">
    <location>
        <begin position="25"/>
        <end position="46"/>
    </location>
</feature>
<evidence type="ECO:0000313" key="4">
    <source>
        <dbReference type="Proteomes" id="UP001596439"/>
    </source>
</evidence>
<proteinExistence type="predicted"/>
<organism evidence="3 4">
    <name type="scientific">Exiguobacterium aestuarii</name>
    <dbReference type="NCBI Taxonomy" id="273527"/>
    <lineage>
        <taxon>Bacteria</taxon>
        <taxon>Bacillati</taxon>
        <taxon>Bacillota</taxon>
        <taxon>Bacilli</taxon>
        <taxon>Bacillales</taxon>
        <taxon>Bacillales Family XII. Incertae Sedis</taxon>
        <taxon>Exiguobacterium</taxon>
    </lineage>
</organism>
<dbReference type="RefSeq" id="WP_214790618.1">
    <property type="nucleotide sequence ID" value="NZ_JANIEL010000032.1"/>
</dbReference>
<dbReference type="Proteomes" id="UP001596439">
    <property type="component" value="Unassembled WGS sequence"/>
</dbReference>
<dbReference type="PANTHER" id="PTHR19328:SF13">
    <property type="entry name" value="HIPL1 PROTEIN"/>
    <property type="match status" value="1"/>
</dbReference>
<dbReference type="InterPro" id="IPR011041">
    <property type="entry name" value="Quinoprot_gluc/sorb_DH_b-prop"/>
</dbReference>
<dbReference type="PANTHER" id="PTHR19328">
    <property type="entry name" value="HEDGEHOG-INTERACTING PROTEIN"/>
    <property type="match status" value="1"/>
</dbReference>
<dbReference type="EMBL" id="JBHTCE010000003">
    <property type="protein sequence ID" value="MFC7391023.1"/>
    <property type="molecule type" value="Genomic_DNA"/>
</dbReference>
<reference evidence="4" key="1">
    <citation type="journal article" date="2019" name="Int. J. Syst. Evol. Microbiol.">
        <title>The Global Catalogue of Microorganisms (GCM) 10K type strain sequencing project: providing services to taxonomists for standard genome sequencing and annotation.</title>
        <authorList>
            <consortium name="The Broad Institute Genomics Platform"/>
            <consortium name="The Broad Institute Genome Sequencing Center for Infectious Disease"/>
            <person name="Wu L."/>
            <person name="Ma J."/>
        </authorList>
    </citation>
    <scope>NUCLEOTIDE SEQUENCE [LARGE SCALE GENOMIC DNA]</scope>
    <source>
        <strain evidence="4">CCUG 55590</strain>
    </source>
</reference>
<comment type="caution">
    <text evidence="3">The sequence shown here is derived from an EMBL/GenBank/DDBJ whole genome shotgun (WGS) entry which is preliminary data.</text>
</comment>
<sequence length="366" mass="40609">MKRQIGIVTLLFLMGCTPEQTNEGTEPRVSEESTRNESETDRETGTTKESGLEIGEVTTVAENLAIPWSLVRTEDGWLVSERGGTITVIDGSGGVTRQDVNFEESVFEIGEGGLLGLALSEDFESSGKLYAYHTYGSSGRNVQNRVVELTWDGERFEETNVLLDEIPGARFHNGGRLLLDGENLWVTTGDALVPELAQDESSLAGKIIRIPLSGEGEPTDWIYSLGHRNPQGLSRIDDMLYASEHGASGHDEVNMIEEGNNYGWPIIEANQEQEGLVTPWFEVGDTSWAPSGIATDEQYVYMATLRNKRLVAIDRETKQVTTIVEDVGRIRDVWLEDDTLYFISNNTDGRGTPQPQDDQLYQVTIR</sequence>
<feature type="region of interest" description="Disordered" evidence="1">
    <location>
        <begin position="18"/>
        <end position="50"/>
    </location>
</feature>
<name>A0ABW2PNH0_9BACL</name>
<feature type="domain" description="Glucose/Sorbosone dehydrogenase" evidence="2">
    <location>
        <begin position="65"/>
        <end position="350"/>
    </location>
</feature>
<dbReference type="InterPro" id="IPR011042">
    <property type="entry name" value="6-blade_b-propeller_TolB-like"/>
</dbReference>
<dbReference type="SUPFAM" id="SSF50952">
    <property type="entry name" value="Soluble quinoprotein glucose dehydrogenase"/>
    <property type="match status" value="1"/>
</dbReference>
<evidence type="ECO:0000259" key="2">
    <source>
        <dbReference type="Pfam" id="PF07995"/>
    </source>
</evidence>
<accession>A0ABW2PNH0</accession>
<evidence type="ECO:0000313" key="3">
    <source>
        <dbReference type="EMBL" id="MFC7391023.1"/>
    </source>
</evidence>
<dbReference type="Pfam" id="PF07995">
    <property type="entry name" value="GSDH"/>
    <property type="match status" value="1"/>
</dbReference>
<keyword evidence="4" id="KW-1185">Reference proteome</keyword>
<gene>
    <name evidence="3" type="ORF">ACFQO8_12855</name>
</gene>
<dbReference type="InterPro" id="IPR012938">
    <property type="entry name" value="Glc/Sorbosone_DH"/>
</dbReference>
<evidence type="ECO:0000256" key="1">
    <source>
        <dbReference type="SAM" id="MobiDB-lite"/>
    </source>
</evidence>
<dbReference type="PROSITE" id="PS51257">
    <property type="entry name" value="PROKAR_LIPOPROTEIN"/>
    <property type="match status" value="1"/>
</dbReference>
<protein>
    <submittedName>
        <fullName evidence="3">PQQ-dependent sugar dehydrogenase</fullName>
    </submittedName>
</protein>
<dbReference type="Gene3D" id="2.120.10.30">
    <property type="entry name" value="TolB, C-terminal domain"/>
    <property type="match status" value="1"/>
</dbReference>